<keyword evidence="5" id="KW-0572">Peptidoglycan-anchor</keyword>
<evidence type="ECO:0000256" key="5">
    <source>
        <dbReference type="ARBA" id="ARBA00023088"/>
    </source>
</evidence>
<reference evidence="8 9" key="1">
    <citation type="submission" date="2021-03" db="EMBL/GenBank/DDBJ databases">
        <title>Human Oral Microbial Genomes.</title>
        <authorList>
            <person name="Johnston C.D."/>
            <person name="Chen T."/>
            <person name="Dewhirst F.E."/>
        </authorList>
    </citation>
    <scope>NUCLEOTIDE SEQUENCE [LARGE SCALE GENOMIC DNA]</scope>
    <source>
        <strain evidence="8 9">DSMZ 100122</strain>
    </source>
</reference>
<dbReference type="Pfam" id="PF17961">
    <property type="entry name" value="Big_8"/>
    <property type="match status" value="1"/>
</dbReference>
<evidence type="ECO:0000259" key="7">
    <source>
        <dbReference type="Pfam" id="PF17961"/>
    </source>
</evidence>
<evidence type="ECO:0000256" key="2">
    <source>
        <dbReference type="ARBA" id="ARBA00022512"/>
    </source>
</evidence>
<evidence type="ECO:0000313" key="8">
    <source>
        <dbReference type="EMBL" id="QUC08782.1"/>
    </source>
</evidence>
<evidence type="ECO:0000256" key="6">
    <source>
        <dbReference type="SAM" id="SignalP"/>
    </source>
</evidence>
<evidence type="ECO:0000256" key="3">
    <source>
        <dbReference type="ARBA" id="ARBA00022525"/>
    </source>
</evidence>
<dbReference type="InterPro" id="IPR041171">
    <property type="entry name" value="SDR_Ig"/>
</dbReference>
<dbReference type="InterPro" id="IPR011252">
    <property type="entry name" value="Fibrogen-bd_dom1"/>
</dbReference>
<evidence type="ECO:0000256" key="1">
    <source>
        <dbReference type="ARBA" id="ARBA00004168"/>
    </source>
</evidence>
<keyword evidence="3" id="KW-0964">Secreted</keyword>
<keyword evidence="2" id="KW-0134">Cell wall</keyword>
<accession>A0ABX7Y6F4</accession>
<gene>
    <name evidence="8" type="ORF">J5A65_03310</name>
</gene>
<dbReference type="EMBL" id="CP072384">
    <property type="protein sequence ID" value="QUC08782.1"/>
    <property type="molecule type" value="Genomic_DNA"/>
</dbReference>
<feature type="signal peptide" evidence="6">
    <location>
        <begin position="1"/>
        <end position="29"/>
    </location>
</feature>
<dbReference type="Gene3D" id="2.60.40.1280">
    <property type="match status" value="1"/>
</dbReference>
<dbReference type="Proteomes" id="UP000678513">
    <property type="component" value="Chromosome"/>
</dbReference>
<comment type="subcellular location">
    <subcellularLocation>
        <location evidence="1">Secreted</location>
        <location evidence="1">Cell wall</location>
        <topology evidence="1">Peptidoglycan-anchor</topology>
    </subcellularLocation>
</comment>
<organism evidence="8 9">
    <name type="scientific">Arachnia rubra</name>
    <dbReference type="NCBI Taxonomy" id="1547448"/>
    <lineage>
        <taxon>Bacteria</taxon>
        <taxon>Bacillati</taxon>
        <taxon>Actinomycetota</taxon>
        <taxon>Actinomycetes</taxon>
        <taxon>Propionibacteriales</taxon>
        <taxon>Propionibacteriaceae</taxon>
        <taxon>Arachnia</taxon>
    </lineage>
</organism>
<proteinExistence type="predicted"/>
<keyword evidence="9" id="KW-1185">Reference proteome</keyword>
<name>A0ABX7Y6F4_9ACTN</name>
<protein>
    <recommendedName>
        <fullName evidence="7">SDR-like Ig domain-containing protein</fullName>
    </recommendedName>
</protein>
<dbReference type="RefSeq" id="WP_212325305.1">
    <property type="nucleotide sequence ID" value="NZ_AP024463.1"/>
</dbReference>
<evidence type="ECO:0000256" key="4">
    <source>
        <dbReference type="ARBA" id="ARBA00022729"/>
    </source>
</evidence>
<keyword evidence="4 6" id="KW-0732">Signal</keyword>
<dbReference type="InterPro" id="IPR008966">
    <property type="entry name" value="Adhesion_dom_sf"/>
</dbReference>
<dbReference type="SUPFAM" id="SSF49401">
    <property type="entry name" value="Bacterial adhesins"/>
    <property type="match status" value="1"/>
</dbReference>
<feature type="chain" id="PRO_5045619874" description="SDR-like Ig domain-containing protein" evidence="6">
    <location>
        <begin position="30"/>
        <end position="323"/>
    </location>
</feature>
<feature type="domain" description="SDR-like Ig" evidence="7">
    <location>
        <begin position="67"/>
        <end position="161"/>
    </location>
</feature>
<sequence>MRLFSNVSARRVGAVATALLMAVAGFVVDGGAPAAADVNGGIAFADATLKHTYSDGRPLKRDNVWVHDYLEFSVNYDATKANPQPGDSFTVTLPKALKLRDVDVKKPLLNGEGTAAGECALANPAEGPRITCVFNDAIKDKVDVKGTLKANLYIADTTTENSVGIDFNGKVTPVPLPYGKPIIKRPASRWQARKEPAKYSEGVSSTSTAINWIINVPGDWANANYAAGKPVEIADNLTPGVLFVSPKKSASSLLEYCPDPSDPRGYATRTVADSAGKSVDGFASDLSCRSLVTQDFLDYCCGVGGYVGLGGDGLTGDLDGDLA</sequence>
<evidence type="ECO:0000313" key="9">
    <source>
        <dbReference type="Proteomes" id="UP000678513"/>
    </source>
</evidence>